<protein>
    <recommendedName>
        <fullName evidence="7">NACHT domain-containing protein</fullName>
    </recommendedName>
</protein>
<feature type="domain" description="NWD NACHT-NTPase N-terminal" evidence="3">
    <location>
        <begin position="93"/>
        <end position="326"/>
    </location>
</feature>
<keyword evidence="1" id="KW-0677">Repeat</keyword>
<evidence type="ECO:0008006" key="7">
    <source>
        <dbReference type="Google" id="ProtNLM"/>
    </source>
</evidence>
<dbReference type="Gene3D" id="3.40.50.300">
    <property type="entry name" value="P-loop containing nucleotide triphosphate hydrolases"/>
    <property type="match status" value="1"/>
</dbReference>
<dbReference type="PANTHER" id="PTHR10039">
    <property type="entry name" value="AMELOGENIN"/>
    <property type="match status" value="1"/>
</dbReference>
<name>A0AA39WH18_9PEZI</name>
<dbReference type="InterPro" id="IPR031359">
    <property type="entry name" value="NACHT_N"/>
</dbReference>
<sequence length="1158" mass="131101">MSLKKCCCPFPLQKREKPVAPPIDVVACPVQPLLQPPETPAGPTAPANITSQVETTATSETRPPVAPSALSQTSSYQTAPTTFQQDLHFVTREIWAAAYGEVKRDTKLLPLVSNYEEFFDTILWPNGLGVNRLGPTPGVNAVSMSLLGTSPGIGTDAMESGHEYFKKVSQLYMETSIADNQGIISSAIHFVQSMKDAVSGALSVSPPASLAWAGVCLVILPIILNHAEQISARQAGFSYVMSRLKWYDQIIDLLNRDHWKSQHKFTMLRQGIRDEIVGLYKLLIEYQLRTYYAYCRPVATFSKDILKLDDWDGMISGIKRAESKLQDYMNLNFEQHVLDKLHVISEDALRKQRKEVITRFKFPDELPYKVYQAYLDSIESPDEGTGLADSGLFILEGIPGSGKSVIAKSMLTELPKWRPTTVCTFFFKDNGRGQNMATTALCRVLDQMFKHRIALVDKIASNVEHLLAEEVRYNLNLLWTTLDTSTRDAEPGEFTIVLDALDECTPECAERLCAKIDSYLSGPAPKLKFFITTRPLIHQPFKKKYTTTVESNEDQYCLDHLRSDIENVVATRFEQFAKTCIHDEDLKKELLALVQPKEERTYLYVKLLFDYINLKVRDGLPRVPRGWIAIFSTLPATVKETYREFLQDVREVHHNDVRTMLQMVVAAARPLTVREINIALNIRDCKQGNPLGLGLQTEDAFQDWILDACRFFLDIYNGRVYFIHQTAKDYLLARSDDESSIKPAWIGKFTIECCHKTLGQSCIAYLSLPIVSKPRFKGAGTPAREEKPRVSEEGYHLWDIGDLEFANYSSSNWHTHAHLGDMLTNNKVADKSDDMYDTRLKILQAWDQGLISFFELDVASDKLDLEAINRLLEPEGHGVRVQPVAYPHDRRLHDTKTSHISIDDVGRFIIVDSTGQPLSRVPRTNVGAINVVKRLSDSLRSIATVRTVDAFCNYRNYSPIPLDWFSIRIYNKNRTLDDASFAHFQMYDNETFSYVISNKTSSIPVYVHILCLNASWTVGTLLWNVRIPPMSEKTGDLTMTIPRKVNDDDGTEIEDKILVIFRVGEQYCESYGITEEWLRRIYVPPVIVPVDGEKGAASGSAGCALSRHSCWLPFVPPPSWQVRYFTVRTVPRVGKTEEEEEEEDAYYDWAGEGDGDSR</sequence>
<comment type="caution">
    <text evidence="5">The sequence shown here is derived from an EMBL/GenBank/DDBJ whole genome shotgun (WGS) entry which is preliminary data.</text>
</comment>
<dbReference type="Pfam" id="PF17100">
    <property type="entry name" value="NACHT_N"/>
    <property type="match status" value="1"/>
</dbReference>
<proteinExistence type="predicted"/>
<feature type="region of interest" description="Disordered" evidence="2">
    <location>
        <begin position="56"/>
        <end position="77"/>
    </location>
</feature>
<dbReference type="Proteomes" id="UP001174934">
    <property type="component" value="Unassembled WGS sequence"/>
</dbReference>
<evidence type="ECO:0000256" key="2">
    <source>
        <dbReference type="SAM" id="MobiDB-lite"/>
    </source>
</evidence>
<dbReference type="InterPro" id="IPR027417">
    <property type="entry name" value="P-loop_NTPase"/>
</dbReference>
<gene>
    <name evidence="5" type="ORF">B0T17DRAFT_620037</name>
</gene>
<dbReference type="Pfam" id="PF24883">
    <property type="entry name" value="NPHP3_N"/>
    <property type="match status" value="1"/>
</dbReference>
<keyword evidence="6" id="KW-1185">Reference proteome</keyword>
<evidence type="ECO:0000259" key="4">
    <source>
        <dbReference type="Pfam" id="PF24883"/>
    </source>
</evidence>
<evidence type="ECO:0000313" key="6">
    <source>
        <dbReference type="Proteomes" id="UP001174934"/>
    </source>
</evidence>
<dbReference type="EMBL" id="JAULSR010000007">
    <property type="protein sequence ID" value="KAK0615242.1"/>
    <property type="molecule type" value="Genomic_DNA"/>
</dbReference>
<dbReference type="SUPFAM" id="SSF52540">
    <property type="entry name" value="P-loop containing nucleoside triphosphate hydrolases"/>
    <property type="match status" value="1"/>
</dbReference>
<dbReference type="PANTHER" id="PTHR10039:SF14">
    <property type="entry name" value="NACHT DOMAIN-CONTAINING PROTEIN"/>
    <property type="match status" value="1"/>
</dbReference>
<feature type="region of interest" description="Disordered" evidence="2">
    <location>
        <begin position="1134"/>
        <end position="1158"/>
    </location>
</feature>
<evidence type="ECO:0000259" key="3">
    <source>
        <dbReference type="Pfam" id="PF17100"/>
    </source>
</evidence>
<dbReference type="InterPro" id="IPR056884">
    <property type="entry name" value="NPHP3-like_N"/>
</dbReference>
<accession>A0AA39WH18</accession>
<reference evidence="5" key="1">
    <citation type="submission" date="2023-06" db="EMBL/GenBank/DDBJ databases">
        <title>Genome-scale phylogeny and comparative genomics of the fungal order Sordariales.</title>
        <authorList>
            <consortium name="Lawrence Berkeley National Laboratory"/>
            <person name="Hensen N."/>
            <person name="Bonometti L."/>
            <person name="Westerberg I."/>
            <person name="Brannstrom I.O."/>
            <person name="Guillou S."/>
            <person name="Cros-Aarteil S."/>
            <person name="Calhoun S."/>
            <person name="Haridas S."/>
            <person name="Kuo A."/>
            <person name="Mondo S."/>
            <person name="Pangilinan J."/>
            <person name="Riley R."/>
            <person name="LaButti K."/>
            <person name="Andreopoulos B."/>
            <person name="Lipzen A."/>
            <person name="Chen C."/>
            <person name="Yanf M."/>
            <person name="Daum C."/>
            <person name="Ng V."/>
            <person name="Clum A."/>
            <person name="Steindorff A."/>
            <person name="Ohm R."/>
            <person name="Martin F."/>
            <person name="Silar P."/>
            <person name="Natvig D."/>
            <person name="Lalanne C."/>
            <person name="Gautier V."/>
            <person name="Ament-velasquez S.L."/>
            <person name="Kruys A."/>
            <person name="Hutchinson M.I."/>
            <person name="Powell A.J."/>
            <person name="Barry K."/>
            <person name="Miller A.N."/>
            <person name="Grigoriev I.V."/>
            <person name="Debuchy R."/>
            <person name="Gladieux P."/>
            <person name="Thoren M.H."/>
            <person name="Johannesson H."/>
        </authorList>
    </citation>
    <scope>NUCLEOTIDE SEQUENCE</scope>
    <source>
        <strain evidence="5">SMH3391-2</strain>
    </source>
</reference>
<feature type="domain" description="Nephrocystin 3-like N-terminal" evidence="4">
    <location>
        <begin position="389"/>
        <end position="534"/>
    </location>
</feature>
<evidence type="ECO:0000256" key="1">
    <source>
        <dbReference type="ARBA" id="ARBA00022737"/>
    </source>
</evidence>
<organism evidence="5 6">
    <name type="scientific">Bombardia bombarda</name>
    <dbReference type="NCBI Taxonomy" id="252184"/>
    <lineage>
        <taxon>Eukaryota</taxon>
        <taxon>Fungi</taxon>
        <taxon>Dikarya</taxon>
        <taxon>Ascomycota</taxon>
        <taxon>Pezizomycotina</taxon>
        <taxon>Sordariomycetes</taxon>
        <taxon>Sordariomycetidae</taxon>
        <taxon>Sordariales</taxon>
        <taxon>Lasiosphaeriaceae</taxon>
        <taxon>Bombardia</taxon>
    </lineage>
</organism>
<feature type="compositionally biased region" description="Acidic residues" evidence="2">
    <location>
        <begin position="1137"/>
        <end position="1158"/>
    </location>
</feature>
<dbReference type="AlphaFoldDB" id="A0AA39WH18"/>
<evidence type="ECO:0000313" key="5">
    <source>
        <dbReference type="EMBL" id="KAK0615242.1"/>
    </source>
</evidence>